<keyword evidence="2" id="KW-1185">Reference proteome</keyword>
<dbReference type="EMBL" id="SPNK01000003">
    <property type="protein sequence ID" value="TFI02268.1"/>
    <property type="molecule type" value="Genomic_DNA"/>
</dbReference>
<dbReference type="Proteomes" id="UP000298017">
    <property type="component" value="Unassembled WGS sequence"/>
</dbReference>
<sequence length="238" mass="24864">MGRTPRDLAQALMTVSERPTPALVWRDGPERVELSGRVLVNWVEKAAGLLVDELDVAASDVVTVSPVPHWRLVVIALAALRVGARVQFTHRPEPDSVIHAHLESAPDDDAAAQLLLVVAGPALAFSCAAPLPDGAVDFADEVRAMPDVYTGFEAPDPSAEALGSAVLHGDLVARALAATPSGMAEHPATVHLPLADGWGDTELLTLLGTVVLGGSVLITARPEDATADVLDQERAVSL</sequence>
<reference evidence="1 2" key="1">
    <citation type="submission" date="2019-03" db="EMBL/GenBank/DDBJ databases">
        <title>Genome Sequencing and Assembly of Various Microbes Isolated from Alder Root Nodule.</title>
        <authorList>
            <person name="Swanson E."/>
            <person name="Sevigny J.L."/>
            <person name="Pesce C."/>
            <person name="Davis I."/>
            <person name="Kleiner V."/>
            <person name="Tisa L."/>
        </authorList>
    </citation>
    <scope>NUCLEOTIDE SEQUENCE [LARGE SCALE GENOMIC DNA]</scope>
    <source>
        <strain evidence="1 2">4R-31</strain>
    </source>
</reference>
<evidence type="ECO:0000313" key="1">
    <source>
        <dbReference type="EMBL" id="TFI02268.1"/>
    </source>
</evidence>
<comment type="caution">
    <text evidence="1">The sequence shown here is derived from an EMBL/GenBank/DDBJ whole genome shotgun (WGS) entry which is preliminary data.</text>
</comment>
<name>A0AAX2SF39_KOCRH</name>
<evidence type="ECO:0008006" key="3">
    <source>
        <dbReference type="Google" id="ProtNLM"/>
    </source>
</evidence>
<dbReference type="SUPFAM" id="SSF56801">
    <property type="entry name" value="Acetyl-CoA synthetase-like"/>
    <property type="match status" value="1"/>
</dbReference>
<dbReference type="InterPro" id="IPR017523">
    <property type="entry name" value="Rv3268"/>
</dbReference>
<organism evidence="1 2">
    <name type="scientific">Kocuria rhizophila</name>
    <dbReference type="NCBI Taxonomy" id="72000"/>
    <lineage>
        <taxon>Bacteria</taxon>
        <taxon>Bacillati</taxon>
        <taxon>Actinomycetota</taxon>
        <taxon>Actinomycetes</taxon>
        <taxon>Micrococcales</taxon>
        <taxon>Micrococcaceae</taxon>
        <taxon>Kocuria</taxon>
    </lineage>
</organism>
<gene>
    <name evidence="1" type="ORF">E4P33_04285</name>
</gene>
<evidence type="ECO:0000313" key="2">
    <source>
        <dbReference type="Proteomes" id="UP000298017"/>
    </source>
</evidence>
<protein>
    <recommendedName>
        <fullName evidence="3">TIGR03089 family protein</fullName>
    </recommendedName>
</protein>
<dbReference type="AlphaFoldDB" id="A0AAX2SF39"/>
<accession>A0AAX2SF39</accession>
<dbReference type="NCBIfam" id="TIGR03089">
    <property type="entry name" value="TIGR03089 family protein"/>
    <property type="match status" value="1"/>
</dbReference>
<dbReference type="RefSeq" id="WP_070636211.1">
    <property type="nucleotide sequence ID" value="NZ_CP192755.1"/>
</dbReference>
<proteinExistence type="predicted"/>